<dbReference type="SUPFAM" id="SSF46689">
    <property type="entry name" value="Homeodomain-like"/>
    <property type="match status" value="1"/>
</dbReference>
<name>A0A839DXS3_9PSEU</name>
<evidence type="ECO:0000313" key="4">
    <source>
        <dbReference type="EMBL" id="MBA8824165.1"/>
    </source>
</evidence>
<gene>
    <name evidence="4" type="ORF">FHX42_001494</name>
</gene>
<dbReference type="GO" id="GO:0000976">
    <property type="term" value="F:transcription cis-regulatory region binding"/>
    <property type="evidence" value="ECO:0007669"/>
    <property type="project" value="TreeGrafter"/>
</dbReference>
<dbReference type="Proteomes" id="UP000569329">
    <property type="component" value="Unassembled WGS sequence"/>
</dbReference>
<dbReference type="InterPro" id="IPR050109">
    <property type="entry name" value="HTH-type_TetR-like_transc_reg"/>
</dbReference>
<dbReference type="Gene3D" id="1.10.357.10">
    <property type="entry name" value="Tetracycline Repressor, domain 2"/>
    <property type="match status" value="1"/>
</dbReference>
<sequence>MTSMHEAAARAGPRERILDTAYALFAQRGVGNVGVDEIITRSGVAKATSYRHFPAKTDLVLAFLAEREQRWTPEFVAAESARRAEAPEGQLLAVFDVFGEWFQRADFEGCSFINVLLEMHGHGPEHALGHASIQYLANIRALVRERAGRAGPAGPARPEEFAHSWHVLMKGSILASAEGDTAAARSAQTMARCLIDEHRTPQPRSA</sequence>
<proteinExistence type="predicted"/>
<dbReference type="InterPro" id="IPR001647">
    <property type="entry name" value="HTH_TetR"/>
</dbReference>
<dbReference type="InterPro" id="IPR009057">
    <property type="entry name" value="Homeodomain-like_sf"/>
</dbReference>
<keyword evidence="5" id="KW-1185">Reference proteome</keyword>
<dbReference type="PRINTS" id="PR00455">
    <property type="entry name" value="HTHTETR"/>
</dbReference>
<evidence type="ECO:0000313" key="5">
    <source>
        <dbReference type="Proteomes" id="UP000569329"/>
    </source>
</evidence>
<feature type="DNA-binding region" description="H-T-H motif" evidence="2">
    <location>
        <begin position="34"/>
        <end position="53"/>
    </location>
</feature>
<dbReference type="EMBL" id="JACGWZ010000001">
    <property type="protein sequence ID" value="MBA8824165.1"/>
    <property type="molecule type" value="Genomic_DNA"/>
</dbReference>
<dbReference type="AlphaFoldDB" id="A0A839DXS3"/>
<feature type="domain" description="HTH tetR-type" evidence="3">
    <location>
        <begin position="11"/>
        <end position="71"/>
    </location>
</feature>
<comment type="caution">
    <text evidence="4">The sequence shown here is derived from an EMBL/GenBank/DDBJ whole genome shotgun (WGS) entry which is preliminary data.</text>
</comment>
<evidence type="ECO:0000256" key="2">
    <source>
        <dbReference type="PROSITE-ProRule" id="PRU00335"/>
    </source>
</evidence>
<dbReference type="PANTHER" id="PTHR30055">
    <property type="entry name" value="HTH-TYPE TRANSCRIPTIONAL REGULATOR RUTR"/>
    <property type="match status" value="1"/>
</dbReference>
<evidence type="ECO:0000259" key="3">
    <source>
        <dbReference type="PROSITE" id="PS50977"/>
    </source>
</evidence>
<protein>
    <submittedName>
        <fullName evidence="4">AcrR family transcriptional regulator</fullName>
    </submittedName>
</protein>
<keyword evidence="1 2" id="KW-0238">DNA-binding</keyword>
<organism evidence="4 5">
    <name type="scientific">Halosaccharopolyspora lacisalsi</name>
    <dbReference type="NCBI Taxonomy" id="1000566"/>
    <lineage>
        <taxon>Bacteria</taxon>
        <taxon>Bacillati</taxon>
        <taxon>Actinomycetota</taxon>
        <taxon>Actinomycetes</taxon>
        <taxon>Pseudonocardiales</taxon>
        <taxon>Pseudonocardiaceae</taxon>
        <taxon>Halosaccharopolyspora</taxon>
    </lineage>
</organism>
<accession>A0A839DXS3</accession>
<dbReference type="InterPro" id="IPR036271">
    <property type="entry name" value="Tet_transcr_reg_TetR-rel_C_sf"/>
</dbReference>
<dbReference type="PANTHER" id="PTHR30055:SF200">
    <property type="entry name" value="HTH-TYPE TRANSCRIPTIONAL REPRESSOR BDCR"/>
    <property type="match status" value="1"/>
</dbReference>
<dbReference type="Pfam" id="PF00440">
    <property type="entry name" value="TetR_N"/>
    <property type="match status" value="1"/>
</dbReference>
<dbReference type="GO" id="GO:0003700">
    <property type="term" value="F:DNA-binding transcription factor activity"/>
    <property type="evidence" value="ECO:0007669"/>
    <property type="project" value="TreeGrafter"/>
</dbReference>
<dbReference type="RefSeq" id="WP_182543309.1">
    <property type="nucleotide sequence ID" value="NZ_JACGWZ010000001.1"/>
</dbReference>
<evidence type="ECO:0000256" key="1">
    <source>
        <dbReference type="ARBA" id="ARBA00023125"/>
    </source>
</evidence>
<dbReference type="SUPFAM" id="SSF48498">
    <property type="entry name" value="Tetracyclin repressor-like, C-terminal domain"/>
    <property type="match status" value="1"/>
</dbReference>
<reference evidence="4 5" key="1">
    <citation type="submission" date="2020-07" db="EMBL/GenBank/DDBJ databases">
        <title>Sequencing the genomes of 1000 actinobacteria strains.</title>
        <authorList>
            <person name="Klenk H.-P."/>
        </authorList>
    </citation>
    <scope>NUCLEOTIDE SEQUENCE [LARGE SCALE GENOMIC DNA]</scope>
    <source>
        <strain evidence="4 5">DSM 45975</strain>
    </source>
</reference>
<dbReference type="PROSITE" id="PS50977">
    <property type="entry name" value="HTH_TETR_2"/>
    <property type="match status" value="1"/>
</dbReference>